<dbReference type="RefSeq" id="WP_204005219.1">
    <property type="nucleotide sequence ID" value="NZ_BOOZ01000009.1"/>
</dbReference>
<dbReference type="InterPro" id="IPR000794">
    <property type="entry name" value="Beta-ketoacyl_synthase"/>
</dbReference>
<comment type="caution">
    <text evidence="3">The sequence shown here is derived from an EMBL/GenBank/DDBJ whole genome shotgun (WGS) entry which is preliminary data.</text>
</comment>
<dbReference type="InterPro" id="IPR016039">
    <property type="entry name" value="Thiolase-like"/>
</dbReference>
<proteinExistence type="predicted"/>
<evidence type="ECO:0000256" key="1">
    <source>
        <dbReference type="ARBA" id="ARBA00022679"/>
    </source>
</evidence>
<dbReference type="InterPro" id="IPR014030">
    <property type="entry name" value="Ketoacyl_synth_N"/>
</dbReference>
<keyword evidence="4" id="KW-1185">Reference proteome</keyword>
<feature type="domain" description="Beta-ketoacyl synthase-like N-terminal" evidence="2">
    <location>
        <begin position="42"/>
        <end position="220"/>
    </location>
</feature>
<organism evidence="3 4">
    <name type="scientific">Micromonospora andamanensis</name>
    <dbReference type="NCBI Taxonomy" id="1287068"/>
    <lineage>
        <taxon>Bacteria</taxon>
        <taxon>Bacillati</taxon>
        <taxon>Actinomycetota</taxon>
        <taxon>Actinomycetes</taxon>
        <taxon>Micromonosporales</taxon>
        <taxon>Micromonosporaceae</taxon>
        <taxon>Micromonospora</taxon>
    </lineage>
</organism>
<dbReference type="Pfam" id="PF00109">
    <property type="entry name" value="ketoacyl-synt"/>
    <property type="match status" value="1"/>
</dbReference>
<accession>A0ABQ4HTT0</accession>
<dbReference type="SUPFAM" id="SSF53901">
    <property type="entry name" value="Thiolase-like"/>
    <property type="match status" value="1"/>
</dbReference>
<dbReference type="EMBL" id="BOOZ01000009">
    <property type="protein sequence ID" value="GIJ08931.1"/>
    <property type="molecule type" value="Genomic_DNA"/>
</dbReference>
<keyword evidence="1" id="KW-0808">Transferase</keyword>
<evidence type="ECO:0000313" key="4">
    <source>
        <dbReference type="Proteomes" id="UP000647017"/>
    </source>
</evidence>
<evidence type="ECO:0000313" key="3">
    <source>
        <dbReference type="EMBL" id="GIJ08931.1"/>
    </source>
</evidence>
<dbReference type="Gene3D" id="3.40.47.10">
    <property type="match status" value="2"/>
</dbReference>
<gene>
    <name evidence="3" type="primary">fabF_2</name>
    <name evidence="3" type="ORF">Van01_21450</name>
</gene>
<protein>
    <submittedName>
        <fullName evidence="3">3-oxoacyl-ACP synthase</fullName>
    </submittedName>
</protein>
<dbReference type="PANTHER" id="PTHR11712:SF336">
    <property type="entry name" value="3-OXOACYL-[ACYL-CARRIER-PROTEIN] SYNTHASE, MITOCHONDRIAL"/>
    <property type="match status" value="1"/>
</dbReference>
<name>A0ABQ4HTT0_9ACTN</name>
<dbReference type="Proteomes" id="UP000647017">
    <property type="component" value="Unassembled WGS sequence"/>
</dbReference>
<evidence type="ECO:0000259" key="2">
    <source>
        <dbReference type="Pfam" id="PF00109"/>
    </source>
</evidence>
<reference evidence="3 4" key="1">
    <citation type="submission" date="2021-01" db="EMBL/GenBank/DDBJ databases">
        <title>Whole genome shotgun sequence of Verrucosispora andamanensis NBRC 109075.</title>
        <authorList>
            <person name="Komaki H."/>
            <person name="Tamura T."/>
        </authorList>
    </citation>
    <scope>NUCLEOTIDE SEQUENCE [LARGE SCALE GENOMIC DNA]</scope>
    <source>
        <strain evidence="3 4">NBRC 109075</strain>
    </source>
</reference>
<sequence length="341" mass="35406">MTALRVRGLGVLLPSVAAPGDTSFPDRQVHAVDGFDVRERLGRRGTSFFDRTTALAVAVCADALRDAGVEADPRQPQDRIGVVLATTLGSFRSTSDFTRETLVQERPYLVNPVLFPNTVMNCAAGQSAIRLGLRGVNATVAGGPVAFLHALRYAADVLARGYADLMVVGAAEELSPHRAWSQALARGGAGADCGESAAAFVVVRDDGTDGTDGTSVRILATAAGYGPDGRRADALSGCVRRALDRAGVAAAQVDLVVTVETATDDNGQFEVATRVLGHHPKHRQVTALFGDCDAATSAAGLAQLMLDRRAHPEEPGSTALLVAEGVDGAAAAALVRSPQCR</sequence>
<dbReference type="PANTHER" id="PTHR11712">
    <property type="entry name" value="POLYKETIDE SYNTHASE-RELATED"/>
    <property type="match status" value="1"/>
</dbReference>